<dbReference type="AlphaFoldDB" id="A0A1U7CR45"/>
<dbReference type="InterPro" id="IPR012677">
    <property type="entry name" value="Nucleotide-bd_a/b_plait_sf"/>
</dbReference>
<dbReference type="RefSeq" id="WP_076346681.1">
    <property type="nucleotide sequence ID" value="NZ_CP019082.1"/>
</dbReference>
<keyword evidence="4 6" id="KW-0689">Ribosomal protein</keyword>
<sequence>MVTLRRPPRYTRSGPVLEPYQVVVRPLITEKATHLSERHNAYTFEVNPLANKTEIKQAVEILFNVKVVDVRVQNRRGKLRRHRLKVGRMRNWKKAVVALHDEYRIDFY</sequence>
<evidence type="ECO:0000256" key="3">
    <source>
        <dbReference type="ARBA" id="ARBA00022884"/>
    </source>
</evidence>
<protein>
    <recommendedName>
        <fullName evidence="6">Large ribosomal subunit protein uL23</fullName>
    </recommendedName>
</protein>
<dbReference type="EMBL" id="CP019082">
    <property type="protein sequence ID" value="APW61378.1"/>
    <property type="molecule type" value="Genomic_DNA"/>
</dbReference>
<reference evidence="8" key="1">
    <citation type="submission" date="2016-12" db="EMBL/GenBank/DDBJ databases">
        <title>Comparative genomics of four Isosphaeraceae planctomycetes: a common pool of plasmids and glycoside hydrolase genes.</title>
        <authorList>
            <person name="Ivanova A."/>
        </authorList>
    </citation>
    <scope>NUCLEOTIDE SEQUENCE [LARGE SCALE GENOMIC DNA]</scope>
    <source>
        <strain evidence="8">PX4</strain>
    </source>
</reference>
<evidence type="ECO:0000313" key="8">
    <source>
        <dbReference type="Proteomes" id="UP000186309"/>
    </source>
</evidence>
<dbReference type="PANTHER" id="PTHR11620">
    <property type="entry name" value="60S RIBOSOMAL PROTEIN L23A"/>
    <property type="match status" value="1"/>
</dbReference>
<dbReference type="FunFam" id="3.30.70.330:FF:000001">
    <property type="entry name" value="50S ribosomal protein L23"/>
    <property type="match status" value="1"/>
</dbReference>
<dbReference type="HAMAP" id="MF_01369_B">
    <property type="entry name" value="Ribosomal_uL23_B"/>
    <property type="match status" value="1"/>
</dbReference>
<keyword evidence="8" id="KW-1185">Reference proteome</keyword>
<dbReference type="SUPFAM" id="SSF54189">
    <property type="entry name" value="Ribosomal proteins S24e, L23 and L15e"/>
    <property type="match status" value="1"/>
</dbReference>
<dbReference type="GO" id="GO:0006412">
    <property type="term" value="P:translation"/>
    <property type="evidence" value="ECO:0007669"/>
    <property type="project" value="UniProtKB-UniRule"/>
</dbReference>
<keyword evidence="5 6" id="KW-0687">Ribonucleoprotein</keyword>
<dbReference type="NCBIfam" id="NF004363">
    <property type="entry name" value="PRK05738.2-4"/>
    <property type="match status" value="1"/>
</dbReference>
<dbReference type="InterPro" id="IPR013025">
    <property type="entry name" value="Ribosomal_uL23-like"/>
</dbReference>
<dbReference type="Proteomes" id="UP000186309">
    <property type="component" value="Chromosome"/>
</dbReference>
<dbReference type="STRING" id="1387353.BSF38_02892"/>
<evidence type="ECO:0000313" key="7">
    <source>
        <dbReference type="EMBL" id="APW61378.1"/>
    </source>
</evidence>
<accession>A0A1U7CR45</accession>
<comment type="similarity">
    <text evidence="1 6">Belongs to the universal ribosomal protein uL23 family.</text>
</comment>
<dbReference type="Pfam" id="PF00276">
    <property type="entry name" value="Ribosomal_L23"/>
    <property type="match status" value="1"/>
</dbReference>
<dbReference type="InterPro" id="IPR012678">
    <property type="entry name" value="Ribosomal_uL23/eL15/eS24_sf"/>
</dbReference>
<proteinExistence type="inferred from homology"/>
<dbReference type="GO" id="GO:0003735">
    <property type="term" value="F:structural constituent of ribosome"/>
    <property type="evidence" value="ECO:0007669"/>
    <property type="project" value="InterPro"/>
</dbReference>
<keyword evidence="2 6" id="KW-0699">rRNA-binding</keyword>
<evidence type="ECO:0000256" key="6">
    <source>
        <dbReference type="HAMAP-Rule" id="MF_01369"/>
    </source>
</evidence>
<evidence type="ECO:0000256" key="4">
    <source>
        <dbReference type="ARBA" id="ARBA00022980"/>
    </source>
</evidence>
<dbReference type="OrthoDB" id="9793353at2"/>
<keyword evidence="3 6" id="KW-0694">RNA-binding</keyword>
<dbReference type="Gene3D" id="3.30.70.330">
    <property type="match status" value="1"/>
</dbReference>
<comment type="subunit">
    <text evidence="6">Part of the 50S ribosomal subunit. Contacts protein L29, and trigger factor when it is bound to the ribosome.</text>
</comment>
<dbReference type="NCBIfam" id="NF004359">
    <property type="entry name" value="PRK05738.1-3"/>
    <property type="match status" value="1"/>
</dbReference>
<dbReference type="GO" id="GO:0019843">
    <property type="term" value="F:rRNA binding"/>
    <property type="evidence" value="ECO:0007669"/>
    <property type="project" value="UniProtKB-UniRule"/>
</dbReference>
<organism evidence="7 8">
    <name type="scientific">Paludisphaera borealis</name>
    <dbReference type="NCBI Taxonomy" id="1387353"/>
    <lineage>
        <taxon>Bacteria</taxon>
        <taxon>Pseudomonadati</taxon>
        <taxon>Planctomycetota</taxon>
        <taxon>Planctomycetia</taxon>
        <taxon>Isosphaerales</taxon>
        <taxon>Isosphaeraceae</taxon>
        <taxon>Paludisphaera</taxon>
    </lineage>
</organism>
<comment type="function">
    <text evidence="6">One of the early assembly proteins it binds 23S rRNA. One of the proteins that surrounds the polypeptide exit tunnel on the outside of the ribosome. Forms the main docking site for trigger factor binding to the ribosome.</text>
</comment>
<gene>
    <name evidence="6 7" type="primary">rplW</name>
    <name evidence="7" type="ORF">BSF38_02892</name>
</gene>
<evidence type="ECO:0000256" key="2">
    <source>
        <dbReference type="ARBA" id="ARBA00022730"/>
    </source>
</evidence>
<dbReference type="GO" id="GO:1990904">
    <property type="term" value="C:ribonucleoprotein complex"/>
    <property type="evidence" value="ECO:0007669"/>
    <property type="project" value="UniProtKB-KW"/>
</dbReference>
<dbReference type="KEGG" id="pbor:BSF38_02892"/>
<evidence type="ECO:0000256" key="5">
    <source>
        <dbReference type="ARBA" id="ARBA00023274"/>
    </source>
</evidence>
<dbReference type="GO" id="GO:0005840">
    <property type="term" value="C:ribosome"/>
    <property type="evidence" value="ECO:0007669"/>
    <property type="project" value="UniProtKB-KW"/>
</dbReference>
<name>A0A1U7CR45_9BACT</name>
<evidence type="ECO:0000256" key="1">
    <source>
        <dbReference type="ARBA" id="ARBA00006700"/>
    </source>
</evidence>